<dbReference type="InterPro" id="IPR052050">
    <property type="entry name" value="SecEffector_AnkRepeat"/>
</dbReference>
<name>A0AAD3CF90_9STRA</name>
<protein>
    <submittedName>
        <fullName evidence="1">Uncharacterized protein</fullName>
    </submittedName>
</protein>
<organism evidence="1 2">
    <name type="scientific">Chaetoceros tenuissimus</name>
    <dbReference type="NCBI Taxonomy" id="426638"/>
    <lineage>
        <taxon>Eukaryota</taxon>
        <taxon>Sar</taxon>
        <taxon>Stramenopiles</taxon>
        <taxon>Ochrophyta</taxon>
        <taxon>Bacillariophyta</taxon>
        <taxon>Coscinodiscophyceae</taxon>
        <taxon>Chaetocerotophycidae</taxon>
        <taxon>Chaetocerotales</taxon>
        <taxon>Chaetocerotaceae</taxon>
        <taxon>Chaetoceros</taxon>
    </lineage>
</organism>
<gene>
    <name evidence="1" type="ORF">CTEN210_00494</name>
</gene>
<proteinExistence type="predicted"/>
<dbReference type="EMBL" id="BLLK01000019">
    <property type="protein sequence ID" value="GFH44020.1"/>
    <property type="molecule type" value="Genomic_DNA"/>
</dbReference>
<dbReference type="AlphaFoldDB" id="A0AAD3CF90"/>
<dbReference type="Proteomes" id="UP001054902">
    <property type="component" value="Unassembled WGS sequence"/>
</dbReference>
<dbReference type="PANTHER" id="PTHR46586">
    <property type="entry name" value="ANKYRIN REPEAT-CONTAINING PROTEIN"/>
    <property type="match status" value="1"/>
</dbReference>
<evidence type="ECO:0000313" key="1">
    <source>
        <dbReference type="EMBL" id="GFH44020.1"/>
    </source>
</evidence>
<sequence length="538" mass="62190">MSHELKTCIFDTSIRTGKVEYLRYLLSKESDLANTVSVSSIEYAALHGHLAVLQFLFENCYIHNNIQSSRACENAAKRGHLECLQYLHDQGIELDGMCYYRAAQGDHLDCIQYLHEKHCPWFLPWDHNNEFVEPAQLLEMGEMGVKSSFRCLQYLHEHVWRSHLYPKFLDGAMISGNIQCIQYIENKTEQRERSIIQTPSPWAVRFGYAALSGNLECLQYLHQKGYPLSEALTRAASSVGSIACLRYLHENNCPLDGQCCMIEATKAGSLECLQYLHDIGYKTKSEECCQAAIQWGHLHCLQYLHKKGYQWNKKDSCYVAVRNQQMPCLQYLHENGCDLSPELYWVCIWMIVYRVGKISETVICLQYLQNAVVDTPFTAIKLALEHNMESMFQYFNLDAFLNDDAIGKRPRKKSFLKAIRNKWSLITLRRLYKDEWENDPMFCIEAAQYGSLQILEYLLNNGFQASMDICNDAAESGYIDCLKFLHERGFVVNQETLDAANTSDCIKYCSDYVRQLRPRKRSASDAFDDKVLSEEEEI</sequence>
<dbReference type="SMART" id="SM00248">
    <property type="entry name" value="ANK"/>
    <property type="match status" value="7"/>
</dbReference>
<dbReference type="PANTHER" id="PTHR46586:SF2">
    <property type="entry name" value="SWIM-TYPE DOMAIN-CONTAINING PROTEIN"/>
    <property type="match status" value="1"/>
</dbReference>
<dbReference type="SUPFAM" id="SSF48403">
    <property type="entry name" value="Ankyrin repeat"/>
    <property type="match status" value="1"/>
</dbReference>
<dbReference type="InterPro" id="IPR002110">
    <property type="entry name" value="Ankyrin_rpt"/>
</dbReference>
<dbReference type="InterPro" id="IPR036770">
    <property type="entry name" value="Ankyrin_rpt-contain_sf"/>
</dbReference>
<evidence type="ECO:0000313" key="2">
    <source>
        <dbReference type="Proteomes" id="UP001054902"/>
    </source>
</evidence>
<dbReference type="Gene3D" id="1.25.40.20">
    <property type="entry name" value="Ankyrin repeat-containing domain"/>
    <property type="match status" value="3"/>
</dbReference>
<dbReference type="SUPFAM" id="SSF140860">
    <property type="entry name" value="Pseudo ankyrin repeat-like"/>
    <property type="match status" value="1"/>
</dbReference>
<keyword evidence="2" id="KW-1185">Reference proteome</keyword>
<dbReference type="Pfam" id="PF13637">
    <property type="entry name" value="Ank_4"/>
    <property type="match status" value="2"/>
</dbReference>
<comment type="caution">
    <text evidence="1">The sequence shown here is derived from an EMBL/GenBank/DDBJ whole genome shotgun (WGS) entry which is preliminary data.</text>
</comment>
<reference evidence="1 2" key="1">
    <citation type="journal article" date="2021" name="Sci. Rep.">
        <title>The genome of the diatom Chaetoceros tenuissimus carries an ancient integrated fragment of an extant virus.</title>
        <authorList>
            <person name="Hongo Y."/>
            <person name="Kimura K."/>
            <person name="Takaki Y."/>
            <person name="Yoshida Y."/>
            <person name="Baba S."/>
            <person name="Kobayashi G."/>
            <person name="Nagasaki K."/>
            <person name="Hano T."/>
            <person name="Tomaru Y."/>
        </authorList>
    </citation>
    <scope>NUCLEOTIDE SEQUENCE [LARGE SCALE GENOMIC DNA]</scope>
    <source>
        <strain evidence="1 2">NIES-3715</strain>
    </source>
</reference>
<accession>A0AAD3CF90</accession>
<dbReference type="Pfam" id="PF12796">
    <property type="entry name" value="Ank_2"/>
    <property type="match status" value="1"/>
</dbReference>